<dbReference type="HOGENOM" id="CLU_2083173_0_0_11"/>
<evidence type="ECO:0000313" key="3">
    <source>
        <dbReference type="Proteomes" id="UP000004926"/>
    </source>
</evidence>
<keyword evidence="3" id="KW-1185">Reference proteome</keyword>
<evidence type="ECO:0000256" key="1">
    <source>
        <dbReference type="SAM" id="MobiDB-lite"/>
    </source>
</evidence>
<reference evidence="2 3" key="1">
    <citation type="journal article" date="2012" name="Stand. Genomic Sci.">
        <title>Genome sequence of the ocean sediment bacterium Saccharomonospora marina type strain (XMU15(T)).</title>
        <authorList>
            <person name="Klenk H.P."/>
            <person name="Lu M."/>
            <person name="Lucas S."/>
            <person name="Lapidus A."/>
            <person name="Copeland A."/>
            <person name="Pitluck S."/>
            <person name="Goodwin L.A."/>
            <person name="Han C."/>
            <person name="Tapia R."/>
            <person name="Brambilla E.M."/>
            <person name="Potter G."/>
            <person name="Land M."/>
            <person name="Ivanova N."/>
            <person name="Rohde M."/>
            <person name="Goker M."/>
            <person name="Detter J.C."/>
            <person name="Li W.J."/>
            <person name="Kyrpides N.C."/>
            <person name="Woyke T."/>
        </authorList>
    </citation>
    <scope>NUCLEOTIDE SEQUENCE [LARGE SCALE GENOMIC DNA]</scope>
    <source>
        <strain evidence="2 3">XMU15</strain>
    </source>
</reference>
<dbReference type="Proteomes" id="UP000004926">
    <property type="component" value="Chromosome"/>
</dbReference>
<accession>H5X8D2</accession>
<organism evidence="2 3">
    <name type="scientific">Saccharomonospora marina XMU15</name>
    <dbReference type="NCBI Taxonomy" id="882083"/>
    <lineage>
        <taxon>Bacteria</taxon>
        <taxon>Bacillati</taxon>
        <taxon>Actinomycetota</taxon>
        <taxon>Actinomycetes</taxon>
        <taxon>Pseudonocardiales</taxon>
        <taxon>Pseudonocardiaceae</taxon>
        <taxon>Saccharomonospora</taxon>
    </lineage>
</organism>
<dbReference type="EMBL" id="CM001439">
    <property type="protein sequence ID" value="EHR50228.1"/>
    <property type="molecule type" value="Genomic_DNA"/>
</dbReference>
<dbReference type="STRING" id="882083.SacmaDRAFT_1970"/>
<protein>
    <submittedName>
        <fullName evidence="2">Uncharacterized protein</fullName>
    </submittedName>
</protein>
<sequence>MDDDDFFIPTGEELDRGAVPERPRKRGLLGWLSSKRESRNNERPRDPKRRKVDIEVPETVAKGHRSSRHSSSQQDGELLDSGSTGRVVRSIDISADGVAGRELIIPQELRDKYQLDE</sequence>
<gene>
    <name evidence="2" type="ORF">SacmaDRAFT_1970</name>
</gene>
<evidence type="ECO:0000313" key="2">
    <source>
        <dbReference type="EMBL" id="EHR50228.1"/>
    </source>
</evidence>
<feature type="compositionally biased region" description="Basic and acidic residues" evidence="1">
    <location>
        <begin position="34"/>
        <end position="45"/>
    </location>
</feature>
<proteinExistence type="predicted"/>
<dbReference type="AlphaFoldDB" id="H5X8D2"/>
<dbReference type="OrthoDB" id="9844187at2"/>
<feature type="region of interest" description="Disordered" evidence="1">
    <location>
        <begin position="1"/>
        <end position="86"/>
    </location>
</feature>
<dbReference type="RefSeq" id="WP_009153613.1">
    <property type="nucleotide sequence ID" value="NZ_CM001439.1"/>
</dbReference>
<feature type="compositionally biased region" description="Basic and acidic residues" evidence="1">
    <location>
        <begin position="13"/>
        <end position="22"/>
    </location>
</feature>
<name>H5X8D2_9PSEU</name>